<dbReference type="InterPro" id="IPR046341">
    <property type="entry name" value="SET_dom_sf"/>
</dbReference>
<dbReference type="GO" id="GO:0016279">
    <property type="term" value="F:protein-lysine N-methyltransferase activity"/>
    <property type="evidence" value="ECO:0007669"/>
    <property type="project" value="InterPro"/>
</dbReference>
<evidence type="ECO:0000313" key="5">
    <source>
        <dbReference type="Proteomes" id="UP000027195"/>
    </source>
</evidence>
<dbReference type="PANTHER" id="PTHR13271">
    <property type="entry name" value="UNCHARACTERIZED PUTATIVE METHYLTRANSFERASE"/>
    <property type="match status" value="1"/>
</dbReference>
<dbReference type="Gene3D" id="3.90.1410.10">
    <property type="entry name" value="set domain protein methyltransferase, domain 1"/>
    <property type="match status" value="1"/>
</dbReference>
<evidence type="ECO:0000256" key="3">
    <source>
        <dbReference type="ARBA" id="ARBA00022691"/>
    </source>
</evidence>
<dbReference type="SUPFAM" id="SSF82199">
    <property type="entry name" value="SET domain"/>
    <property type="match status" value="1"/>
</dbReference>
<dbReference type="FunCoup" id="A0A067MEP4">
    <property type="interactions" value="113"/>
</dbReference>
<dbReference type="AlphaFoldDB" id="A0A067MEP4"/>
<evidence type="ECO:0000313" key="4">
    <source>
        <dbReference type="EMBL" id="KDQ14019.1"/>
    </source>
</evidence>
<dbReference type="HOGENOM" id="CLU_041939_2_1_1"/>
<dbReference type="CDD" id="cd19177">
    <property type="entry name" value="SET_SETD4"/>
    <property type="match status" value="1"/>
</dbReference>
<sequence>MWSELVLWLNSEGAEIDPDDMLVELRDVPGAGRGLFVTRDLEPSTSLFTLPADVLLNALTLAAKDIPGGGRIETSKLTSTQITTLHLFLKYYEPSDRFNPYIASLPDKFDGHPLTWKIHSESKVCGGVDKNVYILLLSLLPHSVERQLKDMKKRFWGDWNALQELSVPRIEGKESPGLKTFLWAWLNVNTRCISFPISSTPDRENDLTLCPVIDLANHTADPQKSCALALLSSPTELGEHGDIIKFIEVESPPSPMKKGDQLYLRYGPHSNATLFAEYGFVLSKFTCADGTGGDDPDVHQNYGQVVLDDIIEDMFETSGRSWMKEMLQEWNYWGDWCIYSHPQPAHPSYRLFPALRLYHLPPSSHPATPSEIRAILFGEENDQRVKLSILDICDTVIARARDAIEHVNACFDEGTSGEGWELYSVQCIKQLWEEEYGVARGVKDSLENGVEF</sequence>
<gene>
    <name evidence="4" type="ORF">BOTBODRAFT_33134</name>
</gene>
<keyword evidence="1" id="KW-0489">Methyltransferase</keyword>
<proteinExistence type="predicted"/>
<keyword evidence="5" id="KW-1185">Reference proteome</keyword>
<reference evidence="5" key="1">
    <citation type="journal article" date="2014" name="Proc. Natl. Acad. Sci. U.S.A.">
        <title>Extensive sampling of basidiomycete genomes demonstrates inadequacy of the white-rot/brown-rot paradigm for wood decay fungi.</title>
        <authorList>
            <person name="Riley R."/>
            <person name="Salamov A.A."/>
            <person name="Brown D.W."/>
            <person name="Nagy L.G."/>
            <person name="Floudas D."/>
            <person name="Held B.W."/>
            <person name="Levasseur A."/>
            <person name="Lombard V."/>
            <person name="Morin E."/>
            <person name="Otillar R."/>
            <person name="Lindquist E.A."/>
            <person name="Sun H."/>
            <person name="LaButti K.M."/>
            <person name="Schmutz J."/>
            <person name="Jabbour D."/>
            <person name="Luo H."/>
            <person name="Baker S.E."/>
            <person name="Pisabarro A.G."/>
            <person name="Walton J.D."/>
            <person name="Blanchette R.A."/>
            <person name="Henrissat B."/>
            <person name="Martin F."/>
            <person name="Cullen D."/>
            <person name="Hibbett D.S."/>
            <person name="Grigoriev I.V."/>
        </authorList>
    </citation>
    <scope>NUCLEOTIDE SEQUENCE [LARGE SCALE GENOMIC DNA]</scope>
    <source>
        <strain evidence="5">FD-172 SS1</strain>
    </source>
</reference>
<dbReference type="OrthoDB" id="341421at2759"/>
<dbReference type="GO" id="GO:0032259">
    <property type="term" value="P:methylation"/>
    <property type="evidence" value="ECO:0007669"/>
    <property type="project" value="UniProtKB-KW"/>
</dbReference>
<keyword evidence="3" id="KW-0949">S-adenosyl-L-methionine</keyword>
<dbReference type="InterPro" id="IPR050600">
    <property type="entry name" value="SETD3_SETD6_MTase"/>
</dbReference>
<dbReference type="Proteomes" id="UP000027195">
    <property type="component" value="Unassembled WGS sequence"/>
</dbReference>
<dbReference type="PANTHER" id="PTHR13271:SF47">
    <property type="entry name" value="ACTIN-HISTIDINE N-METHYLTRANSFERASE"/>
    <property type="match status" value="1"/>
</dbReference>
<dbReference type="InterPro" id="IPR044429">
    <property type="entry name" value="SETD4_SET"/>
</dbReference>
<evidence type="ECO:0000256" key="1">
    <source>
        <dbReference type="ARBA" id="ARBA00022603"/>
    </source>
</evidence>
<evidence type="ECO:0008006" key="6">
    <source>
        <dbReference type="Google" id="ProtNLM"/>
    </source>
</evidence>
<protein>
    <recommendedName>
        <fullName evidence="6">SET domain-containing protein</fullName>
    </recommendedName>
</protein>
<keyword evidence="2" id="KW-0808">Transferase</keyword>
<evidence type="ECO:0000256" key="2">
    <source>
        <dbReference type="ARBA" id="ARBA00022679"/>
    </source>
</evidence>
<dbReference type="InParanoid" id="A0A067MEP4"/>
<organism evidence="4 5">
    <name type="scientific">Botryobasidium botryosum (strain FD-172 SS1)</name>
    <dbReference type="NCBI Taxonomy" id="930990"/>
    <lineage>
        <taxon>Eukaryota</taxon>
        <taxon>Fungi</taxon>
        <taxon>Dikarya</taxon>
        <taxon>Basidiomycota</taxon>
        <taxon>Agaricomycotina</taxon>
        <taxon>Agaricomycetes</taxon>
        <taxon>Cantharellales</taxon>
        <taxon>Botryobasidiaceae</taxon>
        <taxon>Botryobasidium</taxon>
    </lineage>
</organism>
<name>A0A067MEP4_BOTB1</name>
<accession>A0A067MEP4</accession>
<dbReference type="EMBL" id="KL198040">
    <property type="protein sequence ID" value="KDQ14019.1"/>
    <property type="molecule type" value="Genomic_DNA"/>
</dbReference>
<dbReference type="STRING" id="930990.A0A067MEP4"/>